<comment type="function">
    <text evidence="9 10">Plays a role in maintaining the mitochondrial genome and in controlling the mtDNA escape. Involved in the regulation of mtDNA nucleotide structure and number. May have a dispensable role in early maturation of pre-rRNA.</text>
</comment>
<organism evidence="12 13">
    <name type="scientific">Talaromyces atroroseus</name>
    <dbReference type="NCBI Taxonomy" id="1441469"/>
    <lineage>
        <taxon>Eukaryota</taxon>
        <taxon>Fungi</taxon>
        <taxon>Dikarya</taxon>
        <taxon>Ascomycota</taxon>
        <taxon>Pezizomycotina</taxon>
        <taxon>Eurotiomycetes</taxon>
        <taxon>Eurotiomycetidae</taxon>
        <taxon>Eurotiales</taxon>
        <taxon>Trichocomaceae</taxon>
        <taxon>Talaromyces</taxon>
        <taxon>Talaromyces sect. Trachyspermi</taxon>
    </lineage>
</organism>
<protein>
    <recommendedName>
        <fullName evidence="3 10">Mitochondrial escape protein 2</fullName>
    </recommendedName>
</protein>
<evidence type="ECO:0000256" key="2">
    <source>
        <dbReference type="ARBA" id="ARBA00010320"/>
    </source>
</evidence>
<keyword evidence="7 10" id="KW-0496">Mitochondrion</keyword>
<sequence>MRVLDTLRNQRCRHALLSCHASRISAACTLIRHSSRTTTTTVAAAATTATASISDDLQQGHIYVGPDEEVLFINNILPLRLQWLYRILWLGDTFGVERLLKHVDKPSYAAADHWAIVQRALPPNLNVQVKQVLPRLSEGGLFIKYSVPPEGREQKSKGEIAAAVDAYLEQNPIRPWFNPFDRVGVGRVLGKPWIEDMYHLPSPKVKIEFLSASAASSVSAPATASAAELTPEALYSIFRRYGKIKDIERQPADSKIIPKYANIEFTRIKYAILARSCIHGITIPGEVSGGKDGGTGTVLKVSYERKIKAHWIRDWIVNHPRIVIPAIAALIAGITVIIFDPIRTFFIKVKVKYLLNTNDKQPIWSWIRKEVRKANFLSFKKRSEKNVLRAIWDDRKDEITQLQSWLVENGNTFIVVQGPHGSGKREIVVDQALRDRNNKLIIDCKQIQEARGDAQTISVAAQQVGYRPIFSWMNSISSFIDLASQAVIGTKAGFSETLDSQLSKIWTNTATALRQIALESRKQDDRDNGLSDEEYLEAHPEIRPVVVIDNFLHGIGEGLVYDKIAEWAAALVTSNVAHVIFLTPDASFSKSLSKALPNQVFRSISLGDCSLEVGRHFILRYLQHREGQKSDDEAEEPDIPPEGLEDLDDCIQTVGGRLTDLEFMAHRIKSGERPKSAVKHIIEQAAAEILKVYVLEASHGDTAWTREQAWYLIKKIGEDASGVVPYNGIVLSDLFAENGEKTLSALEQTDLISVISVNGRPSAIKSGRPVYHAAFKHLTEDQVLRNKLDLGILGQLIGKENAKVSKYEAELQLLGTLKKYPTELNSRVQWVAQKLQDAQGKLEKYERQSGALAKFLKTAE</sequence>
<dbReference type="GeneID" id="31005624"/>
<evidence type="ECO:0000256" key="5">
    <source>
        <dbReference type="ARBA" id="ARBA00022792"/>
    </source>
</evidence>
<dbReference type="PANTHER" id="PTHR32198">
    <property type="entry name" value="MITOCHONDRIAL ESCAPE PROTEIN 2"/>
    <property type="match status" value="1"/>
</dbReference>
<keyword evidence="5 10" id="KW-0999">Mitochondrion inner membrane</keyword>
<keyword evidence="4 10" id="KW-0812">Transmembrane</keyword>
<comment type="subcellular location">
    <subcellularLocation>
        <location evidence="1 10">Mitochondrion inner membrane</location>
        <topology evidence="1 10">Single-pass membrane protein</topology>
    </subcellularLocation>
</comment>
<evidence type="ECO:0000256" key="3">
    <source>
        <dbReference type="ARBA" id="ARBA00020222"/>
    </source>
</evidence>
<dbReference type="EMBL" id="LFMY01000008">
    <property type="protein sequence ID" value="OKL59097.1"/>
    <property type="molecule type" value="Genomic_DNA"/>
</dbReference>
<dbReference type="Pfam" id="PF10443">
    <property type="entry name" value="RNA12"/>
    <property type="match status" value="1"/>
</dbReference>
<evidence type="ECO:0000259" key="11">
    <source>
        <dbReference type="Pfam" id="PF10443"/>
    </source>
</evidence>
<evidence type="ECO:0000313" key="12">
    <source>
        <dbReference type="EMBL" id="OKL59097.1"/>
    </source>
</evidence>
<keyword evidence="6 10" id="KW-1133">Transmembrane helix</keyword>
<dbReference type="GO" id="GO:0006397">
    <property type="term" value="P:mRNA processing"/>
    <property type="evidence" value="ECO:0007669"/>
    <property type="project" value="UniProtKB-UniRule"/>
</dbReference>
<evidence type="ECO:0000256" key="8">
    <source>
        <dbReference type="ARBA" id="ARBA00023136"/>
    </source>
</evidence>
<dbReference type="Proteomes" id="UP000214365">
    <property type="component" value="Unassembled WGS sequence"/>
</dbReference>
<evidence type="ECO:0000256" key="1">
    <source>
        <dbReference type="ARBA" id="ARBA00004434"/>
    </source>
</evidence>
<feature type="domain" description="Mitochondrial escape protein 2 C-terminal" evidence="11">
    <location>
        <begin position="395"/>
        <end position="816"/>
    </location>
</feature>
<comment type="similarity">
    <text evidence="2 10">Belongs to the YME2 family.</text>
</comment>
<evidence type="ECO:0000313" key="13">
    <source>
        <dbReference type="Proteomes" id="UP000214365"/>
    </source>
</evidence>
<evidence type="ECO:0000256" key="9">
    <source>
        <dbReference type="ARBA" id="ARBA00025276"/>
    </source>
</evidence>
<dbReference type="OrthoDB" id="10267654at2759"/>
<evidence type="ECO:0000256" key="10">
    <source>
        <dbReference type="RuleBase" id="RU367108"/>
    </source>
</evidence>
<dbReference type="InterPro" id="IPR018850">
    <property type="entry name" value="Mt_escape_2_C"/>
</dbReference>
<dbReference type="PANTHER" id="PTHR32198:SF2">
    <property type="entry name" value="MITOCHONDRIAL ESCAPE PROTEIN 2"/>
    <property type="match status" value="1"/>
</dbReference>
<keyword evidence="8 10" id="KW-0472">Membrane</keyword>
<accession>A0A225AZY5</accession>
<dbReference type="RefSeq" id="XP_020119218.1">
    <property type="nucleotide sequence ID" value="XM_020268186.1"/>
</dbReference>
<evidence type="ECO:0000256" key="6">
    <source>
        <dbReference type="ARBA" id="ARBA00022989"/>
    </source>
</evidence>
<dbReference type="InterPro" id="IPR035979">
    <property type="entry name" value="RBD_domain_sf"/>
</dbReference>
<dbReference type="STRING" id="1441469.A0A225AZY5"/>
<feature type="transmembrane region" description="Helical" evidence="10">
    <location>
        <begin position="322"/>
        <end position="342"/>
    </location>
</feature>
<dbReference type="InterPro" id="IPR039627">
    <property type="entry name" value="Yme2_C"/>
</dbReference>
<dbReference type="AlphaFoldDB" id="A0A225AZY5"/>
<evidence type="ECO:0000256" key="7">
    <source>
        <dbReference type="ARBA" id="ARBA00023128"/>
    </source>
</evidence>
<keyword evidence="10" id="KW-0507">mRNA processing</keyword>
<name>A0A225AZY5_TALAT</name>
<dbReference type="SUPFAM" id="SSF54928">
    <property type="entry name" value="RNA-binding domain, RBD"/>
    <property type="match status" value="1"/>
</dbReference>
<dbReference type="GO" id="GO:0005743">
    <property type="term" value="C:mitochondrial inner membrane"/>
    <property type="evidence" value="ECO:0007669"/>
    <property type="project" value="UniProtKB-SubCell"/>
</dbReference>
<evidence type="ECO:0000256" key="4">
    <source>
        <dbReference type="ARBA" id="ARBA00022692"/>
    </source>
</evidence>
<proteinExistence type="inferred from homology"/>
<keyword evidence="10" id="KW-0694">RNA-binding</keyword>
<reference evidence="12 13" key="1">
    <citation type="submission" date="2015-06" db="EMBL/GenBank/DDBJ databases">
        <title>Talaromyces atroroseus IBT 11181 draft genome.</title>
        <authorList>
            <person name="Rasmussen K.B."/>
            <person name="Rasmussen S."/>
            <person name="Petersen B."/>
            <person name="Sicheritz-Ponten T."/>
            <person name="Mortensen U.H."/>
            <person name="Thrane U."/>
        </authorList>
    </citation>
    <scope>NUCLEOTIDE SEQUENCE [LARGE SCALE GENOMIC DNA]</scope>
    <source>
        <strain evidence="12 13">IBT 11181</strain>
    </source>
</reference>
<comment type="caution">
    <text evidence="12">The sequence shown here is derived from an EMBL/GenBank/DDBJ whole genome shotgun (WGS) entry which is preliminary data.</text>
</comment>
<gene>
    <name evidence="12" type="ORF">UA08_05868</name>
</gene>
<dbReference type="GO" id="GO:0003723">
    <property type="term" value="F:RNA binding"/>
    <property type="evidence" value="ECO:0007669"/>
    <property type="project" value="UniProtKB-UniRule"/>
</dbReference>
<keyword evidence="13" id="KW-1185">Reference proteome</keyword>